<protein>
    <submittedName>
        <fullName evidence="2">Uncharacterized protein</fullName>
    </submittedName>
</protein>
<proteinExistence type="predicted"/>
<evidence type="ECO:0000313" key="3">
    <source>
        <dbReference type="Proteomes" id="UP000481087"/>
    </source>
</evidence>
<gene>
    <name evidence="2" type="ORF">GQF01_18280</name>
</gene>
<dbReference type="AlphaFoldDB" id="A0A6L8V3D8"/>
<sequence>MALLPFIILAIAAIVFIEVPRMLRKHQKKELWSFSVLLAFGTVLCTAKALGVHLQSPLAFITYVFKPMGEILQKMMS</sequence>
<evidence type="ECO:0000313" key="2">
    <source>
        <dbReference type="EMBL" id="MZQ84066.1"/>
    </source>
</evidence>
<dbReference type="RefSeq" id="WP_161408165.1">
    <property type="nucleotide sequence ID" value="NZ_WTUZ01000020.1"/>
</dbReference>
<keyword evidence="1" id="KW-1133">Transmembrane helix</keyword>
<keyword evidence="3" id="KW-1185">Reference proteome</keyword>
<keyword evidence="1" id="KW-0472">Membrane</keyword>
<dbReference type="EMBL" id="WTUZ01000020">
    <property type="protein sequence ID" value="MZQ84066.1"/>
    <property type="molecule type" value="Genomic_DNA"/>
</dbReference>
<name>A0A6L8V3D8_9BACL</name>
<organism evidence="2 3">
    <name type="scientific">Paenibacillus silvestris</name>
    <dbReference type="NCBI Taxonomy" id="2606219"/>
    <lineage>
        <taxon>Bacteria</taxon>
        <taxon>Bacillati</taxon>
        <taxon>Bacillota</taxon>
        <taxon>Bacilli</taxon>
        <taxon>Bacillales</taxon>
        <taxon>Paenibacillaceae</taxon>
        <taxon>Paenibacillus</taxon>
    </lineage>
</organism>
<feature type="transmembrane region" description="Helical" evidence="1">
    <location>
        <begin position="6"/>
        <end position="24"/>
    </location>
</feature>
<accession>A0A6L8V3D8</accession>
<comment type="caution">
    <text evidence="2">The sequence shown here is derived from an EMBL/GenBank/DDBJ whole genome shotgun (WGS) entry which is preliminary data.</text>
</comment>
<keyword evidence="1" id="KW-0812">Transmembrane</keyword>
<dbReference type="Proteomes" id="UP000481087">
    <property type="component" value="Unassembled WGS sequence"/>
</dbReference>
<evidence type="ECO:0000256" key="1">
    <source>
        <dbReference type="SAM" id="Phobius"/>
    </source>
</evidence>
<reference evidence="2 3" key="1">
    <citation type="submission" date="2019-12" db="EMBL/GenBank/DDBJ databases">
        <title>Paenibacillus sp. nov. sp. isolated from soil.</title>
        <authorList>
            <person name="Kim J."/>
            <person name="Jeong S.E."/>
            <person name="Jung H.S."/>
            <person name="Jeon C.O."/>
        </authorList>
    </citation>
    <scope>NUCLEOTIDE SEQUENCE [LARGE SCALE GENOMIC DNA]</scope>
    <source>
        <strain evidence="2 3">5J-6</strain>
    </source>
</reference>
<feature type="transmembrane region" description="Helical" evidence="1">
    <location>
        <begin position="31"/>
        <end position="50"/>
    </location>
</feature>